<sequence>MRKTAVVRFQKVLKGVAAAPYINPAQVLNDGLLCNWWHRVTLLPRNEVAGRLTQVELLAHLNQYNVAVPGETYTYGQDSPFISTTAGTYQATDKHYTHFPAELTALRFATKNFTAVGYVFRAWLPVLGRPSIALEAFGEEVRDPNQYPTAYGYHRQGEVVAKIAIPSSQIESYGEFHGPTVAASLAAGHPAVATAHVPNPLYVRPEDYVNVTEIV</sequence>
<proteinExistence type="predicted"/>
<organism evidence="1">
    <name type="scientific">metagenome</name>
    <dbReference type="NCBI Taxonomy" id="256318"/>
    <lineage>
        <taxon>unclassified sequences</taxon>
        <taxon>metagenomes</taxon>
    </lineage>
</organism>
<evidence type="ECO:0000313" key="1">
    <source>
        <dbReference type="EMBL" id="CUR59672.1"/>
    </source>
</evidence>
<gene>
    <name evidence="1" type="ORF">NOCA1190030</name>
</gene>
<accession>A0A2P2CF77</accession>
<reference evidence="1" key="1">
    <citation type="submission" date="2015-08" db="EMBL/GenBank/DDBJ databases">
        <authorList>
            <person name="Babu N.S."/>
            <person name="Beckwith C.J."/>
            <person name="Beseler K.G."/>
            <person name="Brison A."/>
            <person name="Carone J.V."/>
            <person name="Caskin T.P."/>
            <person name="Diamond M."/>
            <person name="Durham M.E."/>
            <person name="Foxe J.M."/>
            <person name="Go M."/>
            <person name="Henderson B.A."/>
            <person name="Jones I.B."/>
            <person name="McGettigan J.A."/>
            <person name="Micheletti S.J."/>
            <person name="Nasrallah M.E."/>
            <person name="Ortiz D."/>
            <person name="Piller C.R."/>
            <person name="Privatt S.R."/>
            <person name="Schneider S.L."/>
            <person name="Sharp S."/>
            <person name="Smith T.C."/>
            <person name="Stanton J.D."/>
            <person name="Ullery H.E."/>
            <person name="Wilson R.J."/>
            <person name="Serrano M.G."/>
            <person name="Buck G."/>
            <person name="Lee V."/>
            <person name="Wang Y."/>
            <person name="Carvalho R."/>
            <person name="Voegtly L."/>
            <person name="Shi R."/>
            <person name="Duckworth R."/>
            <person name="Johnson A."/>
            <person name="Loviza R."/>
            <person name="Walstead R."/>
            <person name="Shah Z."/>
            <person name="Kiflezghi M."/>
            <person name="Wade K."/>
            <person name="Ball S.L."/>
            <person name="Bradley K.W."/>
            <person name="Asai D.J."/>
            <person name="Bowman C.A."/>
            <person name="Russell D.A."/>
            <person name="Pope W.H."/>
            <person name="Jacobs-Sera D."/>
            <person name="Hendrix R.W."/>
            <person name="Hatfull G.F."/>
        </authorList>
    </citation>
    <scope>NUCLEOTIDE SEQUENCE</scope>
</reference>
<protein>
    <submittedName>
        <fullName evidence="1">Uncharacterized protein</fullName>
    </submittedName>
</protein>
<dbReference type="AlphaFoldDB" id="A0A2P2CF77"/>
<dbReference type="EMBL" id="CZKB01000011">
    <property type="protein sequence ID" value="CUR59672.1"/>
    <property type="molecule type" value="Genomic_DNA"/>
</dbReference>
<name>A0A2P2CF77_9ZZZZ</name>